<keyword evidence="1" id="KW-0378">Hydrolase</keyword>
<dbReference type="SUPFAM" id="SSF52151">
    <property type="entry name" value="FabD/lysophospholipase-like"/>
    <property type="match status" value="1"/>
</dbReference>
<name>A0A3B1DFR6_9ZZZZ</name>
<evidence type="ECO:0000256" key="2">
    <source>
        <dbReference type="ARBA" id="ARBA00022963"/>
    </source>
</evidence>
<dbReference type="AlphaFoldDB" id="A0A3B1DFR6"/>
<evidence type="ECO:0000259" key="4">
    <source>
        <dbReference type="PROSITE" id="PS51635"/>
    </source>
</evidence>
<sequence length="303" mass="33431">MTALKVGLALGGGGARGIAHIGVLKVLESEGIHLHMIAGTSFGSIVGAMYAQNPAILPLKERVLAFLKSEAFRRTKIFFIKRHYEEKKNKSFMTNLKTYLQKGIFFGISLQRPSFISEDVFLSQMAQLLEDKPIEETIIPFVAVATDLTNAREMVLSEGSIRRAVAASCAIPGVLPPIHVNGAQLIDGGWVNQVPVAPLQCSGMDVVIAVNISEEVDVGEEVFDSGLDVVLRANEITRSVLSHKQLDDVDFSIRPEIGDIHWSDFWRYDEAIAKGEEAARAALKPLKQLLWRKRVKKFLTISH</sequence>
<dbReference type="InterPro" id="IPR016035">
    <property type="entry name" value="Acyl_Trfase/lysoPLipase"/>
</dbReference>
<evidence type="ECO:0000256" key="3">
    <source>
        <dbReference type="ARBA" id="ARBA00023098"/>
    </source>
</evidence>
<reference evidence="5" key="1">
    <citation type="submission" date="2018-06" db="EMBL/GenBank/DDBJ databases">
        <authorList>
            <person name="Zhirakovskaya E."/>
        </authorList>
    </citation>
    <scope>NUCLEOTIDE SEQUENCE</scope>
</reference>
<dbReference type="PANTHER" id="PTHR14226:SF76">
    <property type="entry name" value="NTE FAMILY PROTEIN RSSA"/>
    <property type="match status" value="1"/>
</dbReference>
<dbReference type="InterPro" id="IPR050301">
    <property type="entry name" value="NTE"/>
</dbReference>
<dbReference type="GO" id="GO:0016787">
    <property type="term" value="F:hydrolase activity"/>
    <property type="evidence" value="ECO:0007669"/>
    <property type="project" value="UniProtKB-KW"/>
</dbReference>
<dbReference type="Gene3D" id="3.40.1090.10">
    <property type="entry name" value="Cytosolic phospholipase A2 catalytic domain"/>
    <property type="match status" value="2"/>
</dbReference>
<evidence type="ECO:0000256" key="1">
    <source>
        <dbReference type="ARBA" id="ARBA00022801"/>
    </source>
</evidence>
<proteinExistence type="predicted"/>
<dbReference type="GO" id="GO:0016042">
    <property type="term" value="P:lipid catabolic process"/>
    <property type="evidence" value="ECO:0007669"/>
    <property type="project" value="UniProtKB-KW"/>
</dbReference>
<accession>A0A3B1DFR6</accession>
<keyword evidence="3" id="KW-0443">Lipid metabolism</keyword>
<dbReference type="InterPro" id="IPR002641">
    <property type="entry name" value="PNPLA_dom"/>
</dbReference>
<organism evidence="5">
    <name type="scientific">hydrothermal vent metagenome</name>
    <dbReference type="NCBI Taxonomy" id="652676"/>
    <lineage>
        <taxon>unclassified sequences</taxon>
        <taxon>metagenomes</taxon>
        <taxon>ecological metagenomes</taxon>
    </lineage>
</organism>
<dbReference type="PROSITE" id="PS51635">
    <property type="entry name" value="PNPLA"/>
    <property type="match status" value="1"/>
</dbReference>
<protein>
    <recommendedName>
        <fullName evidence="4">PNPLA domain-containing protein</fullName>
    </recommendedName>
</protein>
<keyword evidence="2" id="KW-0442">Lipid degradation</keyword>
<dbReference type="PANTHER" id="PTHR14226">
    <property type="entry name" value="NEUROPATHY TARGET ESTERASE/SWISS CHEESE D.MELANOGASTER"/>
    <property type="match status" value="1"/>
</dbReference>
<gene>
    <name evidence="5" type="ORF">MNBD_NITROSPIRAE01-382</name>
</gene>
<evidence type="ECO:0000313" key="5">
    <source>
        <dbReference type="EMBL" id="VAX27497.1"/>
    </source>
</evidence>
<feature type="domain" description="PNPLA" evidence="4">
    <location>
        <begin position="8"/>
        <end position="200"/>
    </location>
</feature>
<dbReference type="Pfam" id="PF01734">
    <property type="entry name" value="Patatin"/>
    <property type="match status" value="1"/>
</dbReference>
<dbReference type="EMBL" id="UOGF01000029">
    <property type="protein sequence ID" value="VAX27497.1"/>
    <property type="molecule type" value="Genomic_DNA"/>
</dbReference>